<sequence length="69" mass="7415">MGPSAKPTSPGQPSTPSRQTVKEKVLSLFGKKDKLKDYQSYGPEGPRYGPGDRGRAIGKDGKVEIDPMP</sequence>
<dbReference type="EMBL" id="CAUWAG010000012">
    <property type="protein sequence ID" value="CAJ2509017.1"/>
    <property type="molecule type" value="Genomic_DNA"/>
</dbReference>
<gene>
    <name evidence="2" type="ORF">KHLLAP_LOCUS9485</name>
</gene>
<evidence type="ECO:0000313" key="3">
    <source>
        <dbReference type="Proteomes" id="UP001295740"/>
    </source>
</evidence>
<evidence type="ECO:0000256" key="1">
    <source>
        <dbReference type="SAM" id="MobiDB-lite"/>
    </source>
</evidence>
<feature type="compositionally biased region" description="Basic and acidic residues" evidence="1">
    <location>
        <begin position="20"/>
        <end position="37"/>
    </location>
</feature>
<proteinExistence type="predicted"/>
<comment type="caution">
    <text evidence="2">The sequence shown here is derived from an EMBL/GenBank/DDBJ whole genome shotgun (WGS) entry which is preliminary data.</text>
</comment>
<keyword evidence="3" id="KW-1185">Reference proteome</keyword>
<accession>A0AAI8YLC6</accession>
<evidence type="ECO:0000313" key="2">
    <source>
        <dbReference type="EMBL" id="CAJ2509017.1"/>
    </source>
</evidence>
<feature type="region of interest" description="Disordered" evidence="1">
    <location>
        <begin position="1"/>
        <end position="69"/>
    </location>
</feature>
<feature type="compositionally biased region" description="Basic and acidic residues" evidence="1">
    <location>
        <begin position="50"/>
        <end position="69"/>
    </location>
</feature>
<reference evidence="2" key="1">
    <citation type="submission" date="2023-10" db="EMBL/GenBank/DDBJ databases">
        <authorList>
            <person name="Hackl T."/>
        </authorList>
    </citation>
    <scope>NUCLEOTIDE SEQUENCE</scope>
</reference>
<dbReference type="Proteomes" id="UP001295740">
    <property type="component" value="Unassembled WGS sequence"/>
</dbReference>
<protein>
    <submittedName>
        <fullName evidence="2">Uu.00g140430.m01.CDS01</fullName>
    </submittedName>
</protein>
<name>A0AAI8YLC6_9PEZI</name>
<organism evidence="2 3">
    <name type="scientific">Anthostomella pinea</name>
    <dbReference type="NCBI Taxonomy" id="933095"/>
    <lineage>
        <taxon>Eukaryota</taxon>
        <taxon>Fungi</taxon>
        <taxon>Dikarya</taxon>
        <taxon>Ascomycota</taxon>
        <taxon>Pezizomycotina</taxon>
        <taxon>Sordariomycetes</taxon>
        <taxon>Xylariomycetidae</taxon>
        <taxon>Xylariales</taxon>
        <taxon>Xylariaceae</taxon>
        <taxon>Anthostomella</taxon>
    </lineage>
</organism>
<dbReference type="AlphaFoldDB" id="A0AAI8YLC6"/>
<feature type="compositionally biased region" description="Polar residues" evidence="1">
    <location>
        <begin position="1"/>
        <end position="19"/>
    </location>
</feature>